<evidence type="ECO:0000256" key="6">
    <source>
        <dbReference type="ARBA" id="ARBA00022801"/>
    </source>
</evidence>
<evidence type="ECO:0000256" key="5">
    <source>
        <dbReference type="ARBA" id="ARBA00022723"/>
    </source>
</evidence>
<evidence type="ECO:0000256" key="4">
    <source>
        <dbReference type="ARBA" id="ARBA00012381"/>
    </source>
</evidence>
<dbReference type="AlphaFoldDB" id="A0A0D7X2I9"/>
<dbReference type="GO" id="GO:0035529">
    <property type="term" value="F:NADH pyrophosphatase activity"/>
    <property type="evidence" value="ECO:0007669"/>
    <property type="project" value="TreeGrafter"/>
</dbReference>
<protein>
    <recommendedName>
        <fullName evidence="4">NAD(+) diphosphatase</fullName>
        <ecNumber evidence="4">3.6.1.22</ecNumber>
    </recommendedName>
</protein>
<gene>
    <name evidence="11" type="ORF">QD47_13060</name>
</gene>
<dbReference type="InterPro" id="IPR049734">
    <property type="entry name" value="NudC-like_C"/>
</dbReference>
<dbReference type="EC" id="3.6.1.22" evidence="4"/>
<dbReference type="GO" id="GO:0006742">
    <property type="term" value="P:NADP+ catabolic process"/>
    <property type="evidence" value="ECO:0007669"/>
    <property type="project" value="TreeGrafter"/>
</dbReference>
<evidence type="ECO:0000256" key="2">
    <source>
        <dbReference type="ARBA" id="ARBA00001947"/>
    </source>
</evidence>
<evidence type="ECO:0000256" key="1">
    <source>
        <dbReference type="ARBA" id="ARBA00001946"/>
    </source>
</evidence>
<proteinExistence type="inferred from homology"/>
<dbReference type="GO" id="GO:0019677">
    <property type="term" value="P:NAD+ catabolic process"/>
    <property type="evidence" value="ECO:0007669"/>
    <property type="project" value="TreeGrafter"/>
</dbReference>
<dbReference type="PROSITE" id="PS51462">
    <property type="entry name" value="NUDIX"/>
    <property type="match status" value="1"/>
</dbReference>
<sequence>MKYCYECGTKLMVKECEGEGPIPYCNTCQVFRFPIFSTAISTAVINRQRDKVLLIQQYNIKDFILLAGYVNKGESAEQTLVREVMEEVGLQVDEYKYMRSEYFERTHTLMLNFVSIVNDDKLDALSAEVDQARWFTLEEAKQAVLKNSLAESFLLTIIQKIEAGII</sequence>
<evidence type="ECO:0000313" key="12">
    <source>
        <dbReference type="Proteomes" id="UP000032534"/>
    </source>
</evidence>
<dbReference type="PANTHER" id="PTHR42904">
    <property type="entry name" value="NUDIX HYDROLASE, NUDC SUBFAMILY"/>
    <property type="match status" value="1"/>
</dbReference>
<dbReference type="OrthoDB" id="9800077at2"/>
<comment type="catalytic activity">
    <reaction evidence="9">
        <text>a 5'-end NAD(+)-phospho-ribonucleoside in mRNA + H2O = a 5'-end phospho-adenosine-phospho-ribonucleoside in mRNA + beta-nicotinamide D-ribonucleotide + 2 H(+)</text>
        <dbReference type="Rhea" id="RHEA:60876"/>
        <dbReference type="Rhea" id="RHEA-COMP:15698"/>
        <dbReference type="Rhea" id="RHEA-COMP:15719"/>
        <dbReference type="ChEBI" id="CHEBI:14649"/>
        <dbReference type="ChEBI" id="CHEBI:15377"/>
        <dbReference type="ChEBI" id="CHEBI:15378"/>
        <dbReference type="ChEBI" id="CHEBI:144029"/>
        <dbReference type="ChEBI" id="CHEBI:144051"/>
    </reaction>
    <physiologicalReaction direction="left-to-right" evidence="9">
        <dbReference type="Rhea" id="RHEA:60877"/>
    </physiologicalReaction>
</comment>
<dbReference type="InterPro" id="IPR015797">
    <property type="entry name" value="NUDIX_hydrolase-like_dom_sf"/>
</dbReference>
<dbReference type="InterPro" id="IPR050241">
    <property type="entry name" value="NAD-cap_RNA_hydrolase_NudC"/>
</dbReference>
<evidence type="ECO:0000256" key="9">
    <source>
        <dbReference type="ARBA" id="ARBA00023679"/>
    </source>
</evidence>
<dbReference type="PROSITE" id="PS00893">
    <property type="entry name" value="NUDIX_BOX"/>
    <property type="match status" value="1"/>
</dbReference>
<comment type="cofactor">
    <cofactor evidence="1">
        <name>Mg(2+)</name>
        <dbReference type="ChEBI" id="CHEBI:18420"/>
    </cofactor>
</comment>
<dbReference type="Proteomes" id="UP000032534">
    <property type="component" value="Unassembled WGS sequence"/>
</dbReference>
<feature type="domain" description="Nudix hydrolase" evidence="10">
    <location>
        <begin position="35"/>
        <end position="157"/>
    </location>
</feature>
<evidence type="ECO:0000256" key="7">
    <source>
        <dbReference type="ARBA" id="ARBA00022842"/>
    </source>
</evidence>
<reference evidence="11 12" key="1">
    <citation type="submission" date="2014-11" db="EMBL/GenBank/DDBJ databases">
        <title>Draft Genome Sequences of Paenibacillus polymyxa NRRL B-30509 and Paenibacillus terrae NRRL B-30644, Strains from a Poultry Environment that Produce Tridecaptin A and Paenicidins.</title>
        <authorList>
            <person name="van Belkum M.J."/>
            <person name="Lohans C.T."/>
            <person name="Vederas J.C."/>
        </authorList>
    </citation>
    <scope>NUCLEOTIDE SEQUENCE [LARGE SCALE GENOMIC DNA]</scope>
    <source>
        <strain evidence="11 12">NRRL B-30644</strain>
    </source>
</reference>
<dbReference type="RefSeq" id="WP_044646545.1">
    <property type="nucleotide sequence ID" value="NZ_JTHP01000023.1"/>
</dbReference>
<dbReference type="InterPro" id="IPR000086">
    <property type="entry name" value="NUDIX_hydrolase_dom"/>
</dbReference>
<dbReference type="SUPFAM" id="SSF55811">
    <property type="entry name" value="Nudix"/>
    <property type="match status" value="1"/>
</dbReference>
<dbReference type="InterPro" id="IPR020084">
    <property type="entry name" value="NUDIX_hydrolase_CS"/>
</dbReference>
<keyword evidence="6 11" id="KW-0378">Hydrolase</keyword>
<dbReference type="PATRIC" id="fig|159743.3.peg.2904"/>
<evidence type="ECO:0000256" key="8">
    <source>
        <dbReference type="ARBA" id="ARBA00023027"/>
    </source>
</evidence>
<dbReference type="PANTHER" id="PTHR42904:SF6">
    <property type="entry name" value="NAD-CAPPED RNA HYDROLASE NUDT12"/>
    <property type="match status" value="1"/>
</dbReference>
<comment type="similarity">
    <text evidence="3">Belongs to the Nudix hydrolase family. NudC subfamily.</text>
</comment>
<comment type="cofactor">
    <cofactor evidence="2">
        <name>Zn(2+)</name>
        <dbReference type="ChEBI" id="CHEBI:29105"/>
    </cofactor>
</comment>
<evidence type="ECO:0000256" key="3">
    <source>
        <dbReference type="ARBA" id="ARBA00009595"/>
    </source>
</evidence>
<evidence type="ECO:0000259" key="10">
    <source>
        <dbReference type="PROSITE" id="PS51462"/>
    </source>
</evidence>
<name>A0A0D7X2I9_9BACL</name>
<keyword evidence="7" id="KW-0460">Magnesium</keyword>
<dbReference type="CDD" id="cd03429">
    <property type="entry name" value="NUDIX_NADH_pyrophosphatase_Nudt13"/>
    <property type="match status" value="1"/>
</dbReference>
<organism evidence="11 12">
    <name type="scientific">Paenibacillus terrae</name>
    <dbReference type="NCBI Taxonomy" id="159743"/>
    <lineage>
        <taxon>Bacteria</taxon>
        <taxon>Bacillati</taxon>
        <taxon>Bacillota</taxon>
        <taxon>Bacilli</taxon>
        <taxon>Bacillales</taxon>
        <taxon>Paenibacillaceae</taxon>
        <taxon>Paenibacillus</taxon>
    </lineage>
</organism>
<keyword evidence="8" id="KW-0520">NAD</keyword>
<comment type="caution">
    <text evidence="11">The sequence shown here is derived from an EMBL/GenBank/DDBJ whole genome shotgun (WGS) entry which is preliminary data.</text>
</comment>
<dbReference type="EMBL" id="JTHP01000023">
    <property type="protein sequence ID" value="KJD45193.1"/>
    <property type="molecule type" value="Genomic_DNA"/>
</dbReference>
<dbReference type="GO" id="GO:0046872">
    <property type="term" value="F:metal ion binding"/>
    <property type="evidence" value="ECO:0007669"/>
    <property type="project" value="UniProtKB-KW"/>
</dbReference>
<accession>A0A0D7X2I9</accession>
<dbReference type="Pfam" id="PF00293">
    <property type="entry name" value="NUDIX"/>
    <property type="match status" value="1"/>
</dbReference>
<keyword evidence="12" id="KW-1185">Reference proteome</keyword>
<evidence type="ECO:0000313" key="11">
    <source>
        <dbReference type="EMBL" id="KJD45193.1"/>
    </source>
</evidence>
<keyword evidence="5" id="KW-0479">Metal-binding</keyword>
<dbReference type="GO" id="GO:0005829">
    <property type="term" value="C:cytosol"/>
    <property type="evidence" value="ECO:0007669"/>
    <property type="project" value="TreeGrafter"/>
</dbReference>
<dbReference type="Gene3D" id="3.90.79.10">
    <property type="entry name" value="Nucleoside Triphosphate Pyrophosphohydrolase"/>
    <property type="match status" value="1"/>
</dbReference>